<dbReference type="InterPro" id="IPR050738">
    <property type="entry name" value="Sulfatase"/>
</dbReference>
<dbReference type="Proteomes" id="UP000219048">
    <property type="component" value="Unassembled WGS sequence"/>
</dbReference>
<dbReference type="SUPFAM" id="SSF53649">
    <property type="entry name" value="Alkaline phosphatase-like"/>
    <property type="match status" value="1"/>
</dbReference>
<evidence type="ECO:0000256" key="3">
    <source>
        <dbReference type="ARBA" id="ARBA00022801"/>
    </source>
</evidence>
<feature type="domain" description="Sulfatase N-terminal" evidence="5">
    <location>
        <begin position="32"/>
        <end position="339"/>
    </location>
</feature>
<keyword evidence="2" id="KW-0479">Metal-binding</keyword>
<dbReference type="PROSITE" id="PS00523">
    <property type="entry name" value="SULFATASE_1"/>
    <property type="match status" value="1"/>
</dbReference>
<dbReference type="PANTHER" id="PTHR42693:SF53">
    <property type="entry name" value="ENDO-4-O-SULFATASE"/>
    <property type="match status" value="1"/>
</dbReference>
<evidence type="ECO:0000256" key="4">
    <source>
        <dbReference type="ARBA" id="ARBA00022837"/>
    </source>
</evidence>
<organism evidence="6 7">
    <name type="scientific">Flagellimonas pacifica</name>
    <dbReference type="NCBI Taxonomy" id="1247520"/>
    <lineage>
        <taxon>Bacteria</taxon>
        <taxon>Pseudomonadati</taxon>
        <taxon>Bacteroidota</taxon>
        <taxon>Flavobacteriia</taxon>
        <taxon>Flavobacteriales</taxon>
        <taxon>Flavobacteriaceae</taxon>
        <taxon>Flagellimonas</taxon>
    </lineage>
</organism>
<dbReference type="InterPro" id="IPR017850">
    <property type="entry name" value="Alkaline_phosphatase_core_sf"/>
</dbReference>
<name>A0A285MZA1_9FLAO</name>
<evidence type="ECO:0000256" key="2">
    <source>
        <dbReference type="ARBA" id="ARBA00022723"/>
    </source>
</evidence>
<reference evidence="7" key="1">
    <citation type="submission" date="2017-09" db="EMBL/GenBank/DDBJ databases">
        <authorList>
            <person name="Varghese N."/>
            <person name="Submissions S."/>
        </authorList>
    </citation>
    <scope>NUCLEOTIDE SEQUENCE [LARGE SCALE GENOMIC DNA]</scope>
    <source>
        <strain evidence="7">DSM 25885</strain>
    </source>
</reference>
<proteinExistence type="inferred from homology"/>
<dbReference type="PANTHER" id="PTHR42693">
    <property type="entry name" value="ARYLSULFATASE FAMILY MEMBER"/>
    <property type="match status" value="1"/>
</dbReference>
<dbReference type="Gene3D" id="3.40.720.10">
    <property type="entry name" value="Alkaline Phosphatase, subunit A"/>
    <property type="match status" value="1"/>
</dbReference>
<evidence type="ECO:0000313" key="7">
    <source>
        <dbReference type="Proteomes" id="UP000219048"/>
    </source>
</evidence>
<gene>
    <name evidence="6" type="ORF">SAMN06265377_3717</name>
</gene>
<evidence type="ECO:0000313" key="6">
    <source>
        <dbReference type="EMBL" id="SNZ01867.1"/>
    </source>
</evidence>
<dbReference type="GO" id="GO:0046872">
    <property type="term" value="F:metal ion binding"/>
    <property type="evidence" value="ECO:0007669"/>
    <property type="project" value="UniProtKB-KW"/>
</dbReference>
<keyword evidence="7" id="KW-1185">Reference proteome</keyword>
<keyword evidence="4" id="KW-0106">Calcium</keyword>
<dbReference type="InterPro" id="IPR024607">
    <property type="entry name" value="Sulfatase_CS"/>
</dbReference>
<dbReference type="Pfam" id="PF00884">
    <property type="entry name" value="Sulfatase"/>
    <property type="match status" value="1"/>
</dbReference>
<dbReference type="EMBL" id="OBEH01000007">
    <property type="protein sequence ID" value="SNZ01867.1"/>
    <property type="molecule type" value="Genomic_DNA"/>
</dbReference>
<sequence>MYWMRLFFILPFLCFFSCKQPIKTIKIDNQKPNIILIMADDLGYETIEAYGGASYKTPHLNQLAKNGMLFKHCYSTPLCTPSRVQIMTGKYNSRNYIGFGLLDSSEKTFAHYMKEAGYSTFITGKWQLLGNKHQQQLAGGRKGTTPEKAGFDDYCLWQIDEKGSRYKSPLLTDKKGSKEYPNRFGSDIFVERIESFMDQNKDAPMFIYYPMVLTHDPFVPTPSNSNFKDFDTKSKVNDTLYFGEMVSYMDRLVGQIVKKTEELKIQNNTLILFVGDNGTDRDITSMVDGTALKGHKGFTTSAGTHVPLIAYWNGKIQKGSINENLIDFTDFLPTMIEAATQKKLEPSLTDGVSFYPQFFGNNDSAREWIFCHYDPNWGNFTPKRYVQNKKWKLYENGEYYNLENDILEKHPLDETQIPDSVKPVISKFERVLSKY</sequence>
<evidence type="ECO:0000256" key="1">
    <source>
        <dbReference type="ARBA" id="ARBA00008779"/>
    </source>
</evidence>
<dbReference type="GO" id="GO:0004065">
    <property type="term" value="F:arylsulfatase activity"/>
    <property type="evidence" value="ECO:0007669"/>
    <property type="project" value="TreeGrafter"/>
</dbReference>
<dbReference type="InterPro" id="IPR000917">
    <property type="entry name" value="Sulfatase_N"/>
</dbReference>
<accession>A0A285MZA1</accession>
<keyword evidence="3" id="KW-0378">Hydrolase</keyword>
<dbReference type="AlphaFoldDB" id="A0A285MZA1"/>
<comment type="similarity">
    <text evidence="1">Belongs to the sulfatase family.</text>
</comment>
<dbReference type="CDD" id="cd16151">
    <property type="entry name" value="sulfatase_like"/>
    <property type="match status" value="1"/>
</dbReference>
<evidence type="ECO:0000259" key="5">
    <source>
        <dbReference type="Pfam" id="PF00884"/>
    </source>
</evidence>
<protein>
    <submittedName>
        <fullName evidence="6">Arylsulfatase A</fullName>
    </submittedName>
</protein>